<keyword evidence="7" id="KW-1003">Cell membrane</keyword>
<evidence type="ECO:0000256" key="3">
    <source>
        <dbReference type="ARBA" id="ARBA00007125"/>
    </source>
</evidence>
<dbReference type="NCBIfam" id="TIGR03706">
    <property type="entry name" value="exo_poly_only"/>
    <property type="match status" value="1"/>
</dbReference>
<dbReference type="EC" id="3.6.1.11" evidence="5"/>
<dbReference type="PIRSF" id="PIRSF001267">
    <property type="entry name" value="Pyrophosphatase_GppA_Ppx"/>
    <property type="match status" value="1"/>
</dbReference>
<keyword evidence="9" id="KW-0472">Membrane</keyword>
<feature type="domain" description="Ppx/GppA phosphatase N-terminal" evidence="11">
    <location>
        <begin position="33"/>
        <end position="315"/>
    </location>
</feature>
<evidence type="ECO:0000259" key="12">
    <source>
        <dbReference type="Pfam" id="PF21447"/>
    </source>
</evidence>
<evidence type="ECO:0000256" key="6">
    <source>
        <dbReference type="ARBA" id="ARBA00020416"/>
    </source>
</evidence>
<dbReference type="InterPro" id="IPR003695">
    <property type="entry name" value="Ppx_GppA_N"/>
</dbReference>
<gene>
    <name evidence="14" type="primary">ppx</name>
    <name evidence="14" type="ORF">C9J18_00135</name>
    <name evidence="13" type="ORF">CTM96_03475</name>
</gene>
<dbReference type="Gene3D" id="3.30.70.2260">
    <property type="match status" value="1"/>
</dbReference>
<accession>A0A2T3JWY9</accession>
<comment type="subunit">
    <text evidence="4">Homodimer.</text>
</comment>
<evidence type="ECO:0000256" key="9">
    <source>
        <dbReference type="ARBA" id="ARBA00023136"/>
    </source>
</evidence>
<comment type="similarity">
    <text evidence="3">Belongs to the GppA/Ppx family.</text>
</comment>
<dbReference type="InterPro" id="IPR048950">
    <property type="entry name" value="Ppx_GppA_C"/>
</dbReference>
<dbReference type="InterPro" id="IPR022371">
    <property type="entry name" value="Exopolyphosphatase"/>
</dbReference>
<dbReference type="Pfam" id="PF02541">
    <property type="entry name" value="Ppx-GppA"/>
    <property type="match status" value="1"/>
</dbReference>
<evidence type="ECO:0000256" key="2">
    <source>
        <dbReference type="ARBA" id="ARBA00004202"/>
    </source>
</evidence>
<dbReference type="EMBL" id="PYMP01000001">
    <property type="protein sequence ID" value="PSU53931.1"/>
    <property type="molecule type" value="Genomic_DNA"/>
</dbReference>
<dbReference type="Proteomes" id="UP000241618">
    <property type="component" value="Unassembled WGS sequence"/>
</dbReference>
<keyword evidence="15" id="KW-1185">Reference proteome</keyword>
<proteinExistence type="inferred from homology"/>
<organism evidence="14 16">
    <name type="scientific">Photobacterium phosphoreum</name>
    <dbReference type="NCBI Taxonomy" id="659"/>
    <lineage>
        <taxon>Bacteria</taxon>
        <taxon>Pseudomonadati</taxon>
        <taxon>Pseudomonadota</taxon>
        <taxon>Gammaproteobacteria</taxon>
        <taxon>Vibrionales</taxon>
        <taxon>Vibrionaceae</taxon>
        <taxon>Photobacterium</taxon>
    </lineage>
</organism>
<dbReference type="FunFam" id="3.30.420.150:FF:000001">
    <property type="entry name" value="Guanosine-5'-triphosphate,3'-diphosphate pyrophosphatase"/>
    <property type="match status" value="1"/>
</dbReference>
<evidence type="ECO:0000256" key="5">
    <source>
        <dbReference type="ARBA" id="ARBA00012451"/>
    </source>
</evidence>
<evidence type="ECO:0000259" key="11">
    <source>
        <dbReference type="Pfam" id="PF02541"/>
    </source>
</evidence>
<dbReference type="PANTHER" id="PTHR30005:SF14">
    <property type="entry name" value="EXOPOLYPHOSPHATASE"/>
    <property type="match status" value="1"/>
</dbReference>
<name>A0A2T3JWY9_PHOPO</name>
<dbReference type="InterPro" id="IPR043129">
    <property type="entry name" value="ATPase_NBD"/>
</dbReference>
<comment type="caution">
    <text evidence="14">The sequence shown here is derived from an EMBL/GenBank/DDBJ whole genome shotgun (WGS) entry which is preliminary data.</text>
</comment>
<evidence type="ECO:0000256" key="10">
    <source>
        <dbReference type="ARBA" id="ARBA00047607"/>
    </source>
</evidence>
<evidence type="ECO:0000256" key="8">
    <source>
        <dbReference type="ARBA" id="ARBA00022801"/>
    </source>
</evidence>
<evidence type="ECO:0000313" key="13">
    <source>
        <dbReference type="EMBL" id="PSU27794.1"/>
    </source>
</evidence>
<dbReference type="GO" id="GO:0004309">
    <property type="term" value="F:exopolyphosphatase activity"/>
    <property type="evidence" value="ECO:0007669"/>
    <property type="project" value="UniProtKB-EC"/>
</dbReference>
<evidence type="ECO:0000256" key="4">
    <source>
        <dbReference type="ARBA" id="ARBA00011738"/>
    </source>
</evidence>
<dbReference type="FunFam" id="3.30.420.40:FF:000023">
    <property type="entry name" value="Guanosine-5'-triphosphate,3'-diphosphate pyrophosphatase"/>
    <property type="match status" value="1"/>
</dbReference>
<comment type="cofactor">
    <cofactor evidence="1">
        <name>Mg(2+)</name>
        <dbReference type="ChEBI" id="CHEBI:18420"/>
    </cofactor>
</comment>
<comment type="catalytic activity">
    <reaction evidence="10">
        <text>[phosphate](n) + H2O = [phosphate](n-1) + phosphate + H(+)</text>
        <dbReference type="Rhea" id="RHEA:21528"/>
        <dbReference type="Rhea" id="RHEA-COMP:9859"/>
        <dbReference type="Rhea" id="RHEA-COMP:14279"/>
        <dbReference type="ChEBI" id="CHEBI:15377"/>
        <dbReference type="ChEBI" id="CHEBI:15378"/>
        <dbReference type="ChEBI" id="CHEBI:16838"/>
        <dbReference type="ChEBI" id="CHEBI:43474"/>
        <dbReference type="EC" id="3.6.1.11"/>
    </reaction>
</comment>
<dbReference type="GO" id="GO:0005886">
    <property type="term" value="C:plasma membrane"/>
    <property type="evidence" value="ECO:0007669"/>
    <property type="project" value="UniProtKB-SubCell"/>
</dbReference>
<reference evidence="15 16" key="1">
    <citation type="submission" date="2018-03" db="EMBL/GenBank/DDBJ databases">
        <title>Whole genome sequencing of Histamine producing bacteria.</title>
        <authorList>
            <person name="Butler K."/>
        </authorList>
    </citation>
    <scope>NUCLEOTIDE SEQUENCE [LARGE SCALE GENOMIC DNA]</scope>
    <source>
        <strain evidence="14 16">FS-6.1</strain>
        <strain evidence="13 15">FS-6.2</strain>
    </source>
</reference>
<evidence type="ECO:0000313" key="16">
    <source>
        <dbReference type="Proteomes" id="UP000241618"/>
    </source>
</evidence>
<dbReference type="AlphaFoldDB" id="A0A2T3JWY9"/>
<dbReference type="Proteomes" id="UP000241405">
    <property type="component" value="Unassembled WGS sequence"/>
</dbReference>
<dbReference type="GO" id="GO:0006798">
    <property type="term" value="P:polyphosphate catabolic process"/>
    <property type="evidence" value="ECO:0007669"/>
    <property type="project" value="TreeGrafter"/>
</dbReference>
<dbReference type="SUPFAM" id="SSF109604">
    <property type="entry name" value="HD-domain/PDEase-like"/>
    <property type="match status" value="1"/>
</dbReference>
<evidence type="ECO:0000256" key="7">
    <source>
        <dbReference type="ARBA" id="ARBA00022475"/>
    </source>
</evidence>
<dbReference type="SUPFAM" id="SSF53067">
    <property type="entry name" value="Actin-like ATPase domain"/>
    <property type="match status" value="2"/>
</dbReference>
<keyword evidence="8" id="KW-0378">Hydrolase</keyword>
<dbReference type="Gene3D" id="3.30.420.40">
    <property type="match status" value="1"/>
</dbReference>
<dbReference type="PANTHER" id="PTHR30005">
    <property type="entry name" value="EXOPOLYPHOSPHATASE"/>
    <property type="match status" value="1"/>
</dbReference>
<evidence type="ECO:0000313" key="15">
    <source>
        <dbReference type="Proteomes" id="UP000241405"/>
    </source>
</evidence>
<evidence type="ECO:0000256" key="1">
    <source>
        <dbReference type="ARBA" id="ARBA00001946"/>
    </source>
</evidence>
<dbReference type="RefSeq" id="WP_107190010.1">
    <property type="nucleotide sequence ID" value="NZ_PYMN01000010.1"/>
</dbReference>
<feature type="domain" description="Ppx/GppA phosphatase C-terminal" evidence="12">
    <location>
        <begin position="321"/>
        <end position="495"/>
    </location>
</feature>
<dbReference type="Pfam" id="PF21447">
    <property type="entry name" value="Ppx-GppA_III"/>
    <property type="match status" value="1"/>
</dbReference>
<dbReference type="InterPro" id="IPR030673">
    <property type="entry name" value="PyroPPase_GppA_Ppx"/>
</dbReference>
<protein>
    <recommendedName>
        <fullName evidence="6">Exopolyphosphatase</fullName>
        <ecNumber evidence="5">3.6.1.11</ecNumber>
    </recommendedName>
</protein>
<dbReference type="Gene3D" id="1.10.3210.10">
    <property type="entry name" value="Hypothetical protein af1432"/>
    <property type="match status" value="1"/>
</dbReference>
<comment type="subcellular location">
    <subcellularLocation>
        <location evidence="2">Cell membrane</location>
        <topology evidence="2">Peripheral membrane protein</topology>
    </subcellularLocation>
</comment>
<dbReference type="Gene3D" id="3.30.420.150">
    <property type="entry name" value="Exopolyphosphatase. Domain 2"/>
    <property type="match status" value="1"/>
</dbReference>
<evidence type="ECO:0000313" key="14">
    <source>
        <dbReference type="EMBL" id="PSU53931.1"/>
    </source>
</evidence>
<dbReference type="EMBL" id="PYMO01000001">
    <property type="protein sequence ID" value="PSU27794.1"/>
    <property type="molecule type" value="Genomic_DNA"/>
</dbReference>
<sequence length="509" mass="56802">MPSHNQPHDPQQHPSQPRHIAALDLGSNSFHLVIARIIGQRLQIISRYKQRVQLASGLDNQHNLSQAAIERGLTCLAMFAERLQGFEPENVRVAATYTLRQARNADIFMSRAEAIMPYPIEIIAGTEEARLIYLGVAHTQPQQHKRLVIDIGGGSTELIIGSGFDTDIISSKHIGCVSYNKAFFADGKLNDANFSAAQLAARQKLETITNQYKQLGWQKVLGTSGTIKAIREVLIAQGHHDGVITQPRLQQLITAIIACKQQHKLVLGGLSEDRKPVFAAGVAIVSALFSAFNIDKMHFSTGALREGVLYEMEQRFRHCDIRSRTANAIAEQYNIDTLQAQRVKNTALALYAQLELSPTDKHPELASLLAWGASLHEVGLSISYPGFHRHSAYLLRYSTMPGFSVDQQTLLATLARFQRKRLKLDEMPPLTIYKRKQLYPLIRALRLAVTLNGQRSTTPLPQISVTANNEHWQLTLPQGWLTTNTLLAADLAIEQQYWHKAGWKLSIGE</sequence>
<dbReference type="InterPro" id="IPR050273">
    <property type="entry name" value="GppA/Ppx_hydrolase"/>
</dbReference>